<dbReference type="AlphaFoldDB" id="A0A3A4A4N9"/>
<evidence type="ECO:0000313" key="1">
    <source>
        <dbReference type="EMBL" id="RJL19245.1"/>
    </source>
</evidence>
<proteinExistence type="predicted"/>
<sequence>MATRTATTWYMAEVEQWHPPTQEWRPVNEKAVKTSAAAREWAEKRLRNHVAGGLRARVMRMRAVPASLDSTPHPLGAHWLGTRPIGDDVEWVWVEPGDTP</sequence>
<dbReference type="EMBL" id="QZEY01000042">
    <property type="protein sequence ID" value="RJL19245.1"/>
    <property type="molecule type" value="Genomic_DNA"/>
</dbReference>
<organism evidence="1 2">
    <name type="scientific">Bailinhaonella thermotolerans</name>
    <dbReference type="NCBI Taxonomy" id="1070861"/>
    <lineage>
        <taxon>Bacteria</taxon>
        <taxon>Bacillati</taxon>
        <taxon>Actinomycetota</taxon>
        <taxon>Actinomycetes</taxon>
        <taxon>Streptosporangiales</taxon>
        <taxon>Streptosporangiaceae</taxon>
        <taxon>Bailinhaonella</taxon>
    </lineage>
</organism>
<comment type="caution">
    <text evidence="1">The sequence shown here is derived from an EMBL/GenBank/DDBJ whole genome shotgun (WGS) entry which is preliminary data.</text>
</comment>
<name>A0A3A4A4N9_9ACTN</name>
<gene>
    <name evidence="1" type="ORF">D5H75_40580</name>
</gene>
<reference evidence="1 2" key="1">
    <citation type="submission" date="2018-09" db="EMBL/GenBank/DDBJ databases">
        <title>YIM 75507 draft genome.</title>
        <authorList>
            <person name="Tang S."/>
            <person name="Feng Y."/>
        </authorList>
    </citation>
    <scope>NUCLEOTIDE SEQUENCE [LARGE SCALE GENOMIC DNA]</scope>
    <source>
        <strain evidence="1 2">YIM 75507</strain>
    </source>
</reference>
<dbReference type="Proteomes" id="UP000265768">
    <property type="component" value="Unassembled WGS sequence"/>
</dbReference>
<keyword evidence="2" id="KW-1185">Reference proteome</keyword>
<protein>
    <submittedName>
        <fullName evidence="1">Uncharacterized protein</fullName>
    </submittedName>
</protein>
<evidence type="ECO:0000313" key="2">
    <source>
        <dbReference type="Proteomes" id="UP000265768"/>
    </source>
</evidence>
<dbReference type="RefSeq" id="WP_119931967.1">
    <property type="nucleotide sequence ID" value="NZ_QZEY01000042.1"/>
</dbReference>
<accession>A0A3A4A4N9</accession>